<dbReference type="Proteomes" id="UP001172159">
    <property type="component" value="Unassembled WGS sequence"/>
</dbReference>
<reference evidence="2" key="1">
    <citation type="submission" date="2023-06" db="EMBL/GenBank/DDBJ databases">
        <title>Genome-scale phylogeny and comparative genomics of the fungal order Sordariales.</title>
        <authorList>
            <consortium name="Lawrence Berkeley National Laboratory"/>
            <person name="Hensen N."/>
            <person name="Bonometti L."/>
            <person name="Westerberg I."/>
            <person name="Brannstrom I.O."/>
            <person name="Guillou S."/>
            <person name="Cros-Aarteil S."/>
            <person name="Calhoun S."/>
            <person name="Haridas S."/>
            <person name="Kuo A."/>
            <person name="Mondo S."/>
            <person name="Pangilinan J."/>
            <person name="Riley R."/>
            <person name="Labutti K."/>
            <person name="Andreopoulos B."/>
            <person name="Lipzen A."/>
            <person name="Chen C."/>
            <person name="Yanf M."/>
            <person name="Daum C."/>
            <person name="Ng V."/>
            <person name="Clum A."/>
            <person name="Steindorff A."/>
            <person name="Ohm R."/>
            <person name="Martin F."/>
            <person name="Silar P."/>
            <person name="Natvig D."/>
            <person name="Lalanne C."/>
            <person name="Gautier V."/>
            <person name="Ament-Velasquez S.L."/>
            <person name="Kruys A."/>
            <person name="Hutchinson M.I."/>
            <person name="Powell A.J."/>
            <person name="Barry K."/>
            <person name="Miller A.N."/>
            <person name="Grigoriev I.V."/>
            <person name="Debuchy R."/>
            <person name="Gladieux P."/>
            <person name="Thoren M.H."/>
            <person name="Johannesson H."/>
        </authorList>
    </citation>
    <scope>NUCLEOTIDE SEQUENCE</scope>
    <source>
        <strain evidence="2">CBS 540.89</strain>
    </source>
</reference>
<sequence length="464" mass="54081">MSVKSPLLSLTGVMLAMDNVLDHCSMKDIEALYRTNKNLQDYISNYLPRRARRKLTSEGLKAAITLVRLCDRGRGYHCWDQVPQSDQNLINNIINEARVTDMSTLTTTRSHFDLCRIEEIAAIFIRHVLRVQQQEASIAREERRWSSTISGSWLWDKKDYEAMQTAMGKGRRPLSTTEISRMECGFIRAEILIFLGVVFPTRTSRCNHFHLHKSFIQTMHDWEVEEVLTALYLVQYRAEHDKMHRRVPGTVSVLHQAFRCRLTQVYYREFYKRCFRSSRHEDPIMLRFYRADVGRGLRTRPEVGDNSEAPTPSPLQGPNSAWSAYAKQFPLELPITNGSVTIVQPKLFGIMERMSIWDNALSFLGGHRKMGWVFWDDDTAETLQLGLIKTSTSNQSHLVREMVRTAEDRARNDNQPWDSQRLLDDYNNVHLLLWPLHIIPLGEESQADIMRRDFLRLKEAMEEF</sequence>
<comment type="caution">
    <text evidence="2">The sequence shown here is derived from an EMBL/GenBank/DDBJ whole genome shotgun (WGS) entry which is preliminary data.</text>
</comment>
<proteinExistence type="predicted"/>
<evidence type="ECO:0000256" key="1">
    <source>
        <dbReference type="SAM" id="MobiDB-lite"/>
    </source>
</evidence>
<keyword evidence="3" id="KW-1185">Reference proteome</keyword>
<gene>
    <name evidence="2" type="ORF">B0T21DRAFT_371860</name>
</gene>
<accession>A0AA40B301</accession>
<dbReference type="AlphaFoldDB" id="A0AA40B301"/>
<feature type="compositionally biased region" description="Polar residues" evidence="1">
    <location>
        <begin position="308"/>
        <end position="318"/>
    </location>
</feature>
<name>A0AA40B301_9PEZI</name>
<evidence type="ECO:0000313" key="3">
    <source>
        <dbReference type="Proteomes" id="UP001172159"/>
    </source>
</evidence>
<dbReference type="EMBL" id="JAUKTV010000010">
    <property type="protein sequence ID" value="KAK0726578.1"/>
    <property type="molecule type" value="Genomic_DNA"/>
</dbReference>
<feature type="region of interest" description="Disordered" evidence="1">
    <location>
        <begin position="299"/>
        <end position="318"/>
    </location>
</feature>
<organism evidence="2 3">
    <name type="scientific">Apiosordaria backusii</name>
    <dbReference type="NCBI Taxonomy" id="314023"/>
    <lineage>
        <taxon>Eukaryota</taxon>
        <taxon>Fungi</taxon>
        <taxon>Dikarya</taxon>
        <taxon>Ascomycota</taxon>
        <taxon>Pezizomycotina</taxon>
        <taxon>Sordariomycetes</taxon>
        <taxon>Sordariomycetidae</taxon>
        <taxon>Sordariales</taxon>
        <taxon>Lasiosphaeriaceae</taxon>
        <taxon>Apiosordaria</taxon>
    </lineage>
</organism>
<evidence type="ECO:0000313" key="2">
    <source>
        <dbReference type="EMBL" id="KAK0726578.1"/>
    </source>
</evidence>
<protein>
    <submittedName>
        <fullName evidence="2">Uncharacterized protein</fullName>
    </submittedName>
</protein>